<dbReference type="InterPro" id="IPR036388">
    <property type="entry name" value="WH-like_DNA-bd_sf"/>
</dbReference>
<reference evidence="4" key="1">
    <citation type="submission" date="2024-03" db="EMBL/GenBank/DDBJ databases">
        <authorList>
            <person name="Plomp N."/>
            <person name="Harmsen H.J."/>
        </authorList>
    </citation>
    <scope>NUCLEOTIDE SEQUENCE</scope>
    <source>
        <strain evidence="4">HTF-128</strain>
    </source>
</reference>
<comment type="function">
    <text evidence="1">Transcriptional repressor of xylose-utilizing enzymes.</text>
</comment>
<dbReference type="Gene3D" id="1.10.10.10">
    <property type="entry name" value="Winged helix-like DNA-binding domain superfamily/Winged helix DNA-binding domain"/>
    <property type="match status" value="1"/>
</dbReference>
<name>A0AB35YEK5_9FIRM</name>
<dbReference type="EMBL" id="JBBFGL010000018">
    <property type="protein sequence ID" value="MEJ5197143.1"/>
    <property type="molecule type" value="Genomic_DNA"/>
</dbReference>
<dbReference type="PANTHER" id="PTHR18964">
    <property type="entry name" value="ROK (REPRESSOR, ORF, KINASE) FAMILY"/>
    <property type="match status" value="1"/>
</dbReference>
<evidence type="ECO:0000256" key="3">
    <source>
        <dbReference type="ARBA" id="ARBA00022629"/>
    </source>
</evidence>
<evidence type="ECO:0000256" key="1">
    <source>
        <dbReference type="ARBA" id="ARBA00002486"/>
    </source>
</evidence>
<dbReference type="RefSeq" id="WP_339396287.1">
    <property type="nucleotide sequence ID" value="NZ_JBBFGL010000018.1"/>
</dbReference>
<dbReference type="AlphaFoldDB" id="A0AB35YEK5"/>
<organism evidence="4 5">
    <name type="scientific">Faecalibacterium wellingii</name>
    <dbReference type="NCBI Taxonomy" id="2929491"/>
    <lineage>
        <taxon>Bacteria</taxon>
        <taxon>Bacillati</taxon>
        <taxon>Bacillota</taxon>
        <taxon>Clostridia</taxon>
        <taxon>Eubacteriales</taxon>
        <taxon>Oscillospiraceae</taxon>
        <taxon>Faecalibacterium</taxon>
    </lineage>
</organism>
<evidence type="ECO:0000313" key="4">
    <source>
        <dbReference type="EMBL" id="MEJ5197143.1"/>
    </source>
</evidence>
<dbReference type="Proteomes" id="UP001373196">
    <property type="component" value="Unassembled WGS sequence"/>
</dbReference>
<dbReference type="Pfam" id="PF13412">
    <property type="entry name" value="HTH_24"/>
    <property type="match status" value="1"/>
</dbReference>
<comment type="similarity">
    <text evidence="2">Belongs to the ROK (NagC/XylR) family.</text>
</comment>
<accession>A0AB35YEK5</accession>
<keyword evidence="3" id="KW-0859">Xylose metabolism</keyword>
<comment type="caution">
    <text evidence="4">The sequence shown here is derived from an EMBL/GenBank/DDBJ whole genome shotgun (WGS) entry which is preliminary data.</text>
</comment>
<dbReference type="PANTHER" id="PTHR18964:SF149">
    <property type="entry name" value="BIFUNCTIONAL UDP-N-ACETYLGLUCOSAMINE 2-EPIMERASE_N-ACETYLMANNOSAMINE KINASE"/>
    <property type="match status" value="1"/>
</dbReference>
<dbReference type="InterPro" id="IPR036390">
    <property type="entry name" value="WH_DNA-bd_sf"/>
</dbReference>
<dbReference type="InterPro" id="IPR011991">
    <property type="entry name" value="ArsR-like_HTH"/>
</dbReference>
<gene>
    <name evidence="4" type="ORF">WF834_13400</name>
</gene>
<evidence type="ECO:0000256" key="2">
    <source>
        <dbReference type="ARBA" id="ARBA00006479"/>
    </source>
</evidence>
<dbReference type="InterPro" id="IPR000600">
    <property type="entry name" value="ROK"/>
</dbReference>
<protein>
    <submittedName>
        <fullName evidence="4">Winged helix-turn-helix domain-containing protein</fullName>
    </submittedName>
</protein>
<dbReference type="GO" id="GO:0042732">
    <property type="term" value="P:D-xylose metabolic process"/>
    <property type="evidence" value="ECO:0007669"/>
    <property type="project" value="UniProtKB-KW"/>
</dbReference>
<sequence>MKKSSLRTVKEKNRRLILRALLTEGGLSRIELAKQTGLSPSTITALVGELLAEGVVQESGLRAATAGRSRAGLTICPDYGRVVVVDIGRSHAVLYLYDMALQCVFHTVLPDHGGDGNELLTSISDAIFQGFSMEELHAGKMKSIGLLFQDDTEISEFRVMYSTGYTAATISLREALFTQFKVPIVEEYSRVYTVSRALAEAGKSVGSNYAHIDLGDRAVVQIVQKEQPVALRSEGQADITGLLLPEGGSLLELAQNFEAAPPAQQAAALKNTQSPVSCFTVRLSNVARMLCSLFVIEKLYLSGPAAASPAFMRGVVQKLKSPEMRPVVLNPDPVHTPAFMATDLRQSLLCSTDA</sequence>
<keyword evidence="3" id="KW-0119">Carbohydrate metabolism</keyword>
<dbReference type="CDD" id="cd00090">
    <property type="entry name" value="HTH_ARSR"/>
    <property type="match status" value="1"/>
</dbReference>
<proteinExistence type="inferred from homology"/>
<evidence type="ECO:0000313" key="5">
    <source>
        <dbReference type="Proteomes" id="UP001373196"/>
    </source>
</evidence>
<dbReference type="SUPFAM" id="SSF46785">
    <property type="entry name" value="Winged helix' DNA-binding domain"/>
    <property type="match status" value="1"/>
</dbReference>